<name>A0A4Q1V026_9BRAD</name>
<accession>A0A4Q1V026</accession>
<evidence type="ECO:0000313" key="2">
    <source>
        <dbReference type="EMBL" id="RXT44801.1"/>
    </source>
</evidence>
<dbReference type="Proteomes" id="UP000290819">
    <property type="component" value="Unassembled WGS sequence"/>
</dbReference>
<evidence type="ECO:0000256" key="1">
    <source>
        <dbReference type="SAM" id="SignalP"/>
    </source>
</evidence>
<dbReference type="SUPFAM" id="SSF103515">
    <property type="entry name" value="Autotransporter"/>
    <property type="match status" value="1"/>
</dbReference>
<evidence type="ECO:0000313" key="3">
    <source>
        <dbReference type="Proteomes" id="UP000290819"/>
    </source>
</evidence>
<dbReference type="EMBL" id="MZXW01000022">
    <property type="protein sequence ID" value="RXT44801.1"/>
    <property type="molecule type" value="Genomic_DNA"/>
</dbReference>
<gene>
    <name evidence="2" type="ORF">B5V03_19620</name>
</gene>
<keyword evidence="3" id="KW-1185">Reference proteome</keyword>
<proteinExistence type="predicted"/>
<reference evidence="2 3" key="1">
    <citation type="submission" date="2017-03" db="EMBL/GenBank/DDBJ databases">
        <authorList>
            <person name="Safronova V.I."/>
            <person name="Sazanova A.L."/>
            <person name="Chirak E.R."/>
        </authorList>
    </citation>
    <scope>NUCLEOTIDE SEQUENCE [LARGE SCALE GENOMIC DNA]</scope>
    <source>
        <strain evidence="2 3">Opo-243</strain>
    </source>
</reference>
<dbReference type="AlphaFoldDB" id="A0A4Q1V026"/>
<comment type="caution">
    <text evidence="2">The sequence shown here is derived from an EMBL/GenBank/DDBJ whole genome shotgun (WGS) entry which is preliminary data.</text>
</comment>
<dbReference type="OrthoDB" id="8223682at2"/>
<feature type="chain" id="PRO_5020835842" description="Autotransporter domain-containing protein" evidence="1">
    <location>
        <begin position="29"/>
        <end position="374"/>
    </location>
</feature>
<evidence type="ECO:0008006" key="4">
    <source>
        <dbReference type="Google" id="ProtNLM"/>
    </source>
</evidence>
<dbReference type="InterPro" id="IPR036709">
    <property type="entry name" value="Autotransporte_beta_dom_sf"/>
</dbReference>
<dbReference type="RefSeq" id="WP_129272082.1">
    <property type="nucleotide sequence ID" value="NZ_MZXW01000022.1"/>
</dbReference>
<sequence>MKSGFFRRGFAVAVLAALGLFAARPAAAQSQSNIPQEVINNVIQNIIQNVRDQIQHRRIIAPPGTLRFSGEEADFDNRDPFAAKGVSNPFGALAYAKAPALVAPPPAAWLYGVNLVGSGDRAQTLGTEVSVATVTGAVDVTKIGIFTATDALTFIGTGSHSWAHSFTAGGVFAAPFATDGSIPSTSGTLSYINGGFSADFTALASWTHNSSTAIGGIADSSGVAYTFNGQYRFDFPYTVWIEPTAGVTFSETYTANFGTKTGDSTEVHGGARAGFETKWLGFTVQPSISGQYYEIVDASGAAGAVIVGGVPFGGTVGTYGVRGSGKINVLWTPQLSSYLEVHGSSITTPKTGLPAIGGAGTSIAGTQAGLRYTW</sequence>
<keyword evidence="1" id="KW-0732">Signal</keyword>
<organism evidence="2 3">
    <name type="scientific">Bradyrhizobium betae</name>
    <dbReference type="NCBI Taxonomy" id="244734"/>
    <lineage>
        <taxon>Bacteria</taxon>
        <taxon>Pseudomonadati</taxon>
        <taxon>Pseudomonadota</taxon>
        <taxon>Alphaproteobacteria</taxon>
        <taxon>Hyphomicrobiales</taxon>
        <taxon>Nitrobacteraceae</taxon>
        <taxon>Bradyrhizobium</taxon>
    </lineage>
</organism>
<feature type="signal peptide" evidence="1">
    <location>
        <begin position="1"/>
        <end position="28"/>
    </location>
</feature>
<protein>
    <recommendedName>
        <fullName evidence="4">Autotransporter domain-containing protein</fullName>
    </recommendedName>
</protein>